<dbReference type="InterPro" id="IPR027417">
    <property type="entry name" value="P-loop_NTPase"/>
</dbReference>
<dbReference type="RefSeq" id="WP_301816042.1">
    <property type="nucleotide sequence ID" value="NZ_JAUJZH010000044.1"/>
</dbReference>
<accession>A0ABT8SF88</accession>
<sequence length="387" mass="41437">MAIFRRPALAVQMAGQLLRPGVLDEGLRSGLFLSGLRRTGKTTFLLNDLIPALEEAGALVIYVDLWADTQTSPAVLVQAAIRRTLAELQTPASSVLQKLRRVSGVDLGAFSFKFGFKLDSLGVQGGPTLARALTDVVDQVKTDVVLIVDEVQHAITSEEGNQMLLALKAARDAINPRPGTPGHFLFIGTGSHRALVNELTARRNQAFAGATSVAYPVLETDYVEHLLQRLAGEGAGALPSLAIANQSFKTLGNRPEEMIKALGQLRRHLPPGGDPDAYLPVIAATLRSTAADIELAKVEQLGGLATAIFERIASTHGDARGVFSAEAAAAYSKAVGREVRVEETQPVVNELLAANLIMRKGHGLYGVTDPFVQQIWREKQAFEAKLG</sequence>
<keyword evidence="2" id="KW-0547">Nucleotide-binding</keyword>
<reference evidence="2" key="1">
    <citation type="submission" date="2023-06" db="EMBL/GenBank/DDBJ databases">
        <authorList>
            <person name="Jiang Y."/>
            <person name="Liu Q."/>
        </authorList>
    </citation>
    <scope>NUCLEOTIDE SEQUENCE</scope>
    <source>
        <strain evidence="2">CGMCC 1.12090</strain>
    </source>
</reference>
<feature type="domain" description="ORC1/DEAH AAA+ ATPase" evidence="1">
    <location>
        <begin position="31"/>
        <end position="191"/>
    </location>
</feature>
<protein>
    <submittedName>
        <fullName evidence="2">ATP-binding protein</fullName>
    </submittedName>
</protein>
<comment type="caution">
    <text evidence="2">The sequence shown here is derived from an EMBL/GenBank/DDBJ whole genome shotgun (WGS) entry which is preliminary data.</text>
</comment>
<dbReference type="EMBL" id="JAUKVY010000044">
    <property type="protein sequence ID" value="MDO1537596.1"/>
    <property type="molecule type" value="Genomic_DNA"/>
</dbReference>
<proteinExistence type="predicted"/>
<name>A0ABT8SF88_9BURK</name>
<dbReference type="GO" id="GO:0005524">
    <property type="term" value="F:ATP binding"/>
    <property type="evidence" value="ECO:0007669"/>
    <property type="project" value="UniProtKB-KW"/>
</dbReference>
<organism evidence="2 3">
    <name type="scientific">Variovorax ginsengisoli</name>
    <dbReference type="NCBI Taxonomy" id="363844"/>
    <lineage>
        <taxon>Bacteria</taxon>
        <taxon>Pseudomonadati</taxon>
        <taxon>Pseudomonadota</taxon>
        <taxon>Betaproteobacteria</taxon>
        <taxon>Burkholderiales</taxon>
        <taxon>Comamonadaceae</taxon>
        <taxon>Variovorax</taxon>
    </lineage>
</organism>
<evidence type="ECO:0000313" key="3">
    <source>
        <dbReference type="Proteomes" id="UP001169027"/>
    </source>
</evidence>
<evidence type="ECO:0000313" key="2">
    <source>
        <dbReference type="EMBL" id="MDO1537596.1"/>
    </source>
</evidence>
<dbReference type="Proteomes" id="UP001169027">
    <property type="component" value="Unassembled WGS sequence"/>
</dbReference>
<gene>
    <name evidence="2" type="ORF">Q2T77_35685</name>
</gene>
<dbReference type="InterPro" id="IPR049945">
    <property type="entry name" value="AAA_22"/>
</dbReference>
<keyword evidence="3" id="KW-1185">Reference proteome</keyword>
<dbReference type="Gene3D" id="3.40.50.300">
    <property type="entry name" value="P-loop containing nucleotide triphosphate hydrolases"/>
    <property type="match status" value="1"/>
</dbReference>
<keyword evidence="2" id="KW-0067">ATP-binding</keyword>
<evidence type="ECO:0000259" key="1">
    <source>
        <dbReference type="Pfam" id="PF13401"/>
    </source>
</evidence>
<dbReference type="Pfam" id="PF13401">
    <property type="entry name" value="AAA_22"/>
    <property type="match status" value="1"/>
</dbReference>
<dbReference type="SUPFAM" id="SSF52540">
    <property type="entry name" value="P-loop containing nucleoside triphosphate hydrolases"/>
    <property type="match status" value="1"/>
</dbReference>